<dbReference type="AlphaFoldDB" id="A0A081N577"/>
<proteinExistence type="predicted"/>
<reference evidence="1 2" key="1">
    <citation type="submission" date="2014-06" db="EMBL/GenBank/DDBJ databases">
        <title>Whole Genome Sequences of Three Symbiotic Endozoicomonas Bacteria.</title>
        <authorList>
            <person name="Neave M.J."/>
            <person name="Apprill A."/>
            <person name="Voolstra C.R."/>
        </authorList>
    </citation>
    <scope>NUCLEOTIDE SEQUENCE [LARGE SCALE GENOMIC DNA]</scope>
    <source>
        <strain evidence="1 2">LMG 24815</strain>
    </source>
</reference>
<sequence length="89" mass="10084">MLPLVRSWKCELLCEPLRTGLHFRLQTFLQTIRKVNGLFLLVACCLYMVIKLGDCVKAGSYADHGQHCPFVCRLVDRITSMLLTVTIDG</sequence>
<dbReference type="Proteomes" id="UP000028006">
    <property type="component" value="Unassembled WGS sequence"/>
</dbReference>
<organism evidence="1 2">
    <name type="scientific">Endozoicomonas montiporae</name>
    <dbReference type="NCBI Taxonomy" id="1027273"/>
    <lineage>
        <taxon>Bacteria</taxon>
        <taxon>Pseudomonadati</taxon>
        <taxon>Pseudomonadota</taxon>
        <taxon>Gammaproteobacteria</taxon>
        <taxon>Oceanospirillales</taxon>
        <taxon>Endozoicomonadaceae</taxon>
        <taxon>Endozoicomonas</taxon>
    </lineage>
</organism>
<name>A0A081N577_9GAMM</name>
<dbReference type="EMBL" id="JOKG01000003">
    <property type="protein sequence ID" value="KEQ13600.1"/>
    <property type="molecule type" value="Genomic_DNA"/>
</dbReference>
<protein>
    <submittedName>
        <fullName evidence="1">Uncharacterized protein</fullName>
    </submittedName>
</protein>
<gene>
    <name evidence="1" type="ORF">GZ77_14880</name>
</gene>
<evidence type="ECO:0000313" key="1">
    <source>
        <dbReference type="EMBL" id="KEQ13600.1"/>
    </source>
</evidence>
<evidence type="ECO:0000313" key="2">
    <source>
        <dbReference type="Proteomes" id="UP000028006"/>
    </source>
</evidence>
<comment type="caution">
    <text evidence="1">The sequence shown here is derived from an EMBL/GenBank/DDBJ whole genome shotgun (WGS) entry which is preliminary data.</text>
</comment>
<keyword evidence="2" id="KW-1185">Reference proteome</keyword>
<accession>A0A081N577</accession>